<proteinExistence type="predicted"/>
<evidence type="ECO:0008006" key="2">
    <source>
        <dbReference type="Google" id="ProtNLM"/>
    </source>
</evidence>
<sequence length="504" mass="56678">MLGALLSLTSLLIGKAERLQVTVQLNETITSSFLGNGVQWSAYPHADTPDAEWGMLMTDEKWEKVFSRVGYMKPGLVRVLDQANWRYLKGFDDKGQVILDFHSPEVQALEKLLGYCQQNNISVLLGEWGCPYKVHDQHVGFGKMFTGANDPRWVGMIVRFLDYLINEKGYSCIKYYNLVNEPNGSWASTDGNWDEWSQGVRLLKEALDKSGLSDKISVAGPDAVAHFDHPGSQYTGVQWVDQSVRQLDDCIGLYDIHSYPGFNQVRSGGFGKFYGDIARIVRETGKQIILGEIGFNRDTQDNQARVKCDRFASEDSQMAVYDFSYGIDMANVLMQAMNAGYGSAIAWSLDDAMHTNGDTGDKHQLKRWGFWNSLGTELCNDPADENIRPWFYTWSLMCRYFPQGINIVTSVLSETDGVRVVGGYRKDGVTVALVNFSDKERDIRIKFSSKGFRQNFRQYVYSDTLRLVDSNGFPVPVTKISTDSGKLGVSLPANSFILLTSFNF</sequence>
<protein>
    <recommendedName>
        <fullName evidence="2">Glycoside hydrolase family 5 domain-containing protein</fullName>
    </recommendedName>
</protein>
<dbReference type="InterPro" id="IPR017853">
    <property type="entry name" value="GH"/>
</dbReference>
<name>A0A644V1X4_9ZZZZ</name>
<dbReference type="Gene3D" id="3.20.20.80">
    <property type="entry name" value="Glycosidases"/>
    <property type="match status" value="1"/>
</dbReference>
<reference evidence="1" key="1">
    <citation type="submission" date="2019-08" db="EMBL/GenBank/DDBJ databases">
        <authorList>
            <person name="Kucharzyk K."/>
            <person name="Murdoch R.W."/>
            <person name="Higgins S."/>
            <person name="Loffler F."/>
        </authorList>
    </citation>
    <scope>NUCLEOTIDE SEQUENCE</scope>
</reference>
<evidence type="ECO:0000313" key="1">
    <source>
        <dbReference type="EMBL" id="MPL85025.1"/>
    </source>
</evidence>
<accession>A0A644V1X4</accession>
<gene>
    <name evidence="1" type="ORF">SDC9_30991</name>
</gene>
<dbReference type="EMBL" id="VSSQ01000198">
    <property type="protein sequence ID" value="MPL85025.1"/>
    <property type="molecule type" value="Genomic_DNA"/>
</dbReference>
<organism evidence="1">
    <name type="scientific">bioreactor metagenome</name>
    <dbReference type="NCBI Taxonomy" id="1076179"/>
    <lineage>
        <taxon>unclassified sequences</taxon>
        <taxon>metagenomes</taxon>
        <taxon>ecological metagenomes</taxon>
    </lineage>
</organism>
<comment type="caution">
    <text evidence="1">The sequence shown here is derived from an EMBL/GenBank/DDBJ whole genome shotgun (WGS) entry which is preliminary data.</text>
</comment>
<dbReference type="AlphaFoldDB" id="A0A644V1X4"/>
<dbReference type="SUPFAM" id="SSF51445">
    <property type="entry name" value="(Trans)glycosidases"/>
    <property type="match status" value="1"/>
</dbReference>